<keyword evidence="2" id="KW-1185">Reference proteome</keyword>
<name>A0ABU2K015_9ACTN</name>
<proteinExistence type="predicted"/>
<dbReference type="RefSeq" id="WP_311670634.1">
    <property type="nucleotide sequence ID" value="NZ_JAVREO010000029.1"/>
</dbReference>
<dbReference type="Proteomes" id="UP001183410">
    <property type="component" value="Unassembled WGS sequence"/>
</dbReference>
<accession>A0ABU2K015</accession>
<evidence type="ECO:0000313" key="2">
    <source>
        <dbReference type="Proteomes" id="UP001183410"/>
    </source>
</evidence>
<evidence type="ECO:0000313" key="1">
    <source>
        <dbReference type="EMBL" id="MDT0270569.1"/>
    </source>
</evidence>
<comment type="caution">
    <text evidence="1">The sequence shown here is derived from an EMBL/GenBank/DDBJ whole genome shotgun (WGS) entry which is preliminary data.</text>
</comment>
<dbReference type="EMBL" id="JAVREO010000029">
    <property type="protein sequence ID" value="MDT0270569.1"/>
    <property type="molecule type" value="Genomic_DNA"/>
</dbReference>
<reference evidence="2" key="1">
    <citation type="submission" date="2023-07" db="EMBL/GenBank/DDBJ databases">
        <title>30 novel species of actinomycetes from the DSMZ collection.</title>
        <authorList>
            <person name="Nouioui I."/>
        </authorList>
    </citation>
    <scope>NUCLEOTIDE SEQUENCE [LARGE SCALE GENOMIC DNA]</scope>
    <source>
        <strain evidence="2">DSM 44915</strain>
    </source>
</reference>
<organism evidence="1 2">
    <name type="scientific">Streptomyces chisholmiae</name>
    <dbReference type="NCBI Taxonomy" id="3075540"/>
    <lineage>
        <taxon>Bacteria</taxon>
        <taxon>Bacillati</taxon>
        <taxon>Actinomycetota</taxon>
        <taxon>Actinomycetes</taxon>
        <taxon>Kitasatosporales</taxon>
        <taxon>Streptomycetaceae</taxon>
        <taxon>Streptomyces</taxon>
    </lineage>
</organism>
<evidence type="ECO:0008006" key="3">
    <source>
        <dbReference type="Google" id="ProtNLM"/>
    </source>
</evidence>
<gene>
    <name evidence="1" type="ORF">RM844_30280</name>
</gene>
<sequence length="95" mass="10563">MITAESLIKAHAAHVAFVAEEPPATDLHALAYHVTIAAERMVDAGITLAEEMDQAATYLYDARDAEPEKRQVLLDMAADYLKLTRDAVDEYRDML</sequence>
<protein>
    <recommendedName>
        <fullName evidence="3">DUF3077 domain-containing protein</fullName>
    </recommendedName>
</protein>